<keyword evidence="2" id="KW-0732">Signal</keyword>
<evidence type="ECO:0000256" key="4">
    <source>
        <dbReference type="ARBA" id="ARBA00023237"/>
    </source>
</evidence>
<accession>A0ABS6YEK9</accession>
<evidence type="ECO:0000256" key="3">
    <source>
        <dbReference type="ARBA" id="ARBA00023136"/>
    </source>
</evidence>
<dbReference type="Pfam" id="PF07980">
    <property type="entry name" value="SusD_RagB"/>
    <property type="match status" value="1"/>
</dbReference>
<evidence type="ECO:0000313" key="8">
    <source>
        <dbReference type="Proteomes" id="UP000788426"/>
    </source>
</evidence>
<dbReference type="RefSeq" id="WP_219482198.1">
    <property type="nucleotide sequence ID" value="NZ_JAHXCT010000007.1"/>
</dbReference>
<dbReference type="InterPro" id="IPR033985">
    <property type="entry name" value="SusD-like_N"/>
</dbReference>
<dbReference type="Pfam" id="PF14322">
    <property type="entry name" value="SusD-like_3"/>
    <property type="match status" value="1"/>
</dbReference>
<name>A0ABS6YEK9_9BACT</name>
<gene>
    <name evidence="7" type="ORF">KZO38_09675</name>
</gene>
<keyword evidence="8" id="KW-1185">Reference proteome</keyword>
<sequence length="486" mass="56269">MKNNILKYKLQACALLVCVLIFFSSCKDYLYVEPTNQLTLNSFTDVKRLLGGSLRNYQEGNDYLSGVPNVVTFYDEYLITYFYSDDCNTDKYLDTWMGQNNKGDFNKSQTWKHPDIHESIWSTYYKAIGFYNLILAELKKHNTSNKAESECVEGEARVTRAYCFFHLVQLFAPYTDNQLGLPLNTEPDKVGSYDSRRQTQKENYAFIISELETALNFKAEPESDYNIFYNKTFIKGLLAQVYLYKAGSGAKEDNDYAKASQYAKEVLASGITFNDIKTTPATSDEFGVLTSKKFAPLMFLYSDGQKLQDIVGNKNYELAQYPADDLYALYTDNDLRKKEFFADDKGIIKFDCDFPWSYIRFILCSGAEMKLIAAEAEARQGHDDAALKELKEFAATRYTNYVEPARANLLQSILDERRKEFCFEPFIRWCDMRRIGVEMSRKPRNKQEEPEAYKLTKDDFRYTMPIPKKAELKDNDIAQNPGWNNF</sequence>
<proteinExistence type="predicted"/>
<comment type="caution">
    <text evidence="7">The sequence shown here is derived from an EMBL/GenBank/DDBJ whole genome shotgun (WGS) entry which is preliminary data.</text>
</comment>
<dbReference type="EMBL" id="JAHXCT010000007">
    <property type="protein sequence ID" value="MBW4770021.1"/>
    <property type="molecule type" value="Genomic_DNA"/>
</dbReference>
<evidence type="ECO:0000313" key="7">
    <source>
        <dbReference type="EMBL" id="MBW4770021.1"/>
    </source>
</evidence>
<evidence type="ECO:0000256" key="1">
    <source>
        <dbReference type="ARBA" id="ARBA00004442"/>
    </source>
</evidence>
<protein>
    <submittedName>
        <fullName evidence="7">RagB/SusD family nutrient uptake outer membrane protein</fullName>
    </submittedName>
</protein>
<evidence type="ECO:0000259" key="5">
    <source>
        <dbReference type="Pfam" id="PF07980"/>
    </source>
</evidence>
<dbReference type="InterPro" id="IPR012944">
    <property type="entry name" value="SusD_RagB_dom"/>
</dbReference>
<comment type="subcellular location">
    <subcellularLocation>
        <location evidence="1">Cell outer membrane</location>
    </subcellularLocation>
</comment>
<keyword evidence="4" id="KW-0998">Cell outer membrane</keyword>
<feature type="domain" description="SusD-like N-terminal" evidence="6">
    <location>
        <begin position="95"/>
        <end position="243"/>
    </location>
</feature>
<reference evidence="7 8" key="1">
    <citation type="submission" date="2021-07" db="EMBL/GenBank/DDBJ databases">
        <title>Genomic diversity and antimicrobial resistance of Prevotella spp. isolated from chronic lung disease airways.</title>
        <authorList>
            <person name="Webb K.A."/>
            <person name="Olagoke O.S."/>
            <person name="Baird T."/>
            <person name="Neill J."/>
            <person name="Pham A."/>
            <person name="Wells T.J."/>
            <person name="Ramsay K.A."/>
            <person name="Bell S.C."/>
            <person name="Sarovich D.S."/>
            <person name="Price E.P."/>
        </authorList>
    </citation>
    <scope>NUCLEOTIDE SEQUENCE [LARGE SCALE GENOMIC DNA]</scope>
    <source>
        <strain evidence="7 8">SCHI0011.S.12</strain>
    </source>
</reference>
<dbReference type="Proteomes" id="UP000788426">
    <property type="component" value="Unassembled WGS sequence"/>
</dbReference>
<evidence type="ECO:0000259" key="6">
    <source>
        <dbReference type="Pfam" id="PF14322"/>
    </source>
</evidence>
<keyword evidence="3" id="KW-0472">Membrane</keyword>
<dbReference type="PROSITE" id="PS51257">
    <property type="entry name" value="PROKAR_LIPOPROTEIN"/>
    <property type="match status" value="1"/>
</dbReference>
<organism evidence="7 8">
    <name type="scientific">Hoylesella nanceiensis</name>
    <dbReference type="NCBI Taxonomy" id="425941"/>
    <lineage>
        <taxon>Bacteria</taxon>
        <taxon>Pseudomonadati</taxon>
        <taxon>Bacteroidota</taxon>
        <taxon>Bacteroidia</taxon>
        <taxon>Bacteroidales</taxon>
        <taxon>Prevotellaceae</taxon>
        <taxon>Hoylesella</taxon>
    </lineage>
</organism>
<feature type="domain" description="RagB/SusD" evidence="5">
    <location>
        <begin position="367"/>
        <end position="483"/>
    </location>
</feature>
<evidence type="ECO:0000256" key="2">
    <source>
        <dbReference type="ARBA" id="ARBA00022729"/>
    </source>
</evidence>